<feature type="transmembrane region" description="Helical" evidence="8">
    <location>
        <begin position="56"/>
        <end position="78"/>
    </location>
</feature>
<keyword evidence="4" id="KW-0406">Ion transport</keyword>
<feature type="domain" description="Sodium/calcium exchanger membrane region" evidence="9">
    <location>
        <begin position="64"/>
        <end position="204"/>
    </location>
</feature>
<evidence type="ECO:0000256" key="8">
    <source>
        <dbReference type="SAM" id="Phobius"/>
    </source>
</evidence>
<keyword evidence="4" id="KW-0813">Transport</keyword>
<dbReference type="GO" id="GO:0006874">
    <property type="term" value="P:intracellular calcium ion homeostasis"/>
    <property type="evidence" value="ECO:0007669"/>
    <property type="project" value="TreeGrafter"/>
</dbReference>
<evidence type="ECO:0000259" key="9">
    <source>
        <dbReference type="Pfam" id="PF01699"/>
    </source>
</evidence>
<evidence type="ECO:0000313" key="10">
    <source>
        <dbReference type="EMBL" id="JAG32397.1"/>
    </source>
</evidence>
<feature type="domain" description="Sodium/calcium exchanger membrane region" evidence="9">
    <location>
        <begin position="325"/>
        <end position="475"/>
    </location>
</feature>
<name>A0A0A9YH49_LYGHE</name>
<organism evidence="10">
    <name type="scientific">Lygus hesperus</name>
    <name type="common">Western plant bug</name>
    <dbReference type="NCBI Taxonomy" id="30085"/>
    <lineage>
        <taxon>Eukaryota</taxon>
        <taxon>Metazoa</taxon>
        <taxon>Ecdysozoa</taxon>
        <taxon>Arthropoda</taxon>
        <taxon>Hexapoda</taxon>
        <taxon>Insecta</taxon>
        <taxon>Pterygota</taxon>
        <taxon>Neoptera</taxon>
        <taxon>Paraneoptera</taxon>
        <taxon>Hemiptera</taxon>
        <taxon>Heteroptera</taxon>
        <taxon>Panheteroptera</taxon>
        <taxon>Cimicomorpha</taxon>
        <taxon>Miridae</taxon>
        <taxon>Mirini</taxon>
        <taxon>Lygus</taxon>
    </lineage>
</organism>
<protein>
    <submittedName>
        <fullName evidence="10">Putative sodium/potassium/calcium exchanger CG1090</fullName>
    </submittedName>
</protein>
<evidence type="ECO:0000256" key="5">
    <source>
        <dbReference type="ARBA" id="ARBA00022692"/>
    </source>
</evidence>
<dbReference type="AlphaFoldDB" id="A0A0A9YH49"/>
<feature type="transmembrane region" description="Helical" evidence="8">
    <location>
        <begin position="463"/>
        <end position="484"/>
    </location>
</feature>
<evidence type="ECO:0000256" key="7">
    <source>
        <dbReference type="ARBA" id="ARBA00023136"/>
    </source>
</evidence>
<dbReference type="GO" id="GO:0008273">
    <property type="term" value="F:calcium, potassium:sodium antiporter activity"/>
    <property type="evidence" value="ECO:0007669"/>
    <property type="project" value="TreeGrafter"/>
</dbReference>
<feature type="transmembrane region" description="Helical" evidence="8">
    <location>
        <begin position="323"/>
        <end position="347"/>
    </location>
</feature>
<keyword evidence="3" id="KW-0050">Antiport</keyword>
<feature type="transmembrane region" description="Helical" evidence="8">
    <location>
        <begin position="188"/>
        <end position="211"/>
    </location>
</feature>
<keyword evidence="4" id="KW-0109">Calcium transport</keyword>
<evidence type="ECO:0000256" key="2">
    <source>
        <dbReference type="ARBA" id="ARBA00005364"/>
    </source>
</evidence>
<evidence type="ECO:0000256" key="3">
    <source>
        <dbReference type="ARBA" id="ARBA00022449"/>
    </source>
</evidence>
<comment type="subcellular location">
    <subcellularLocation>
        <location evidence="1">Membrane</location>
        <topology evidence="1">Multi-pass membrane protein</topology>
    </subcellularLocation>
</comment>
<keyword evidence="4" id="KW-0106">Calcium</keyword>
<comment type="similarity">
    <text evidence="2">Belongs to the Ca(2+):cation antiporter (CaCA) (TC 2.A.19) family. SLC24A subfamily.</text>
</comment>
<reference evidence="10" key="2">
    <citation type="submission" date="2014-07" db="EMBL/GenBank/DDBJ databases">
        <authorList>
            <person name="Hull J."/>
        </authorList>
    </citation>
    <scope>NUCLEOTIDE SEQUENCE</scope>
</reference>
<dbReference type="Pfam" id="PF01699">
    <property type="entry name" value="Na_Ca_ex"/>
    <property type="match status" value="2"/>
</dbReference>
<feature type="transmembrane region" description="Helical" evidence="8">
    <location>
        <begin position="99"/>
        <end position="122"/>
    </location>
</feature>
<keyword evidence="7 8" id="KW-0472">Membrane</keyword>
<dbReference type="InterPro" id="IPR004837">
    <property type="entry name" value="NaCa_Exmemb"/>
</dbReference>
<dbReference type="PANTHER" id="PTHR10846">
    <property type="entry name" value="SODIUM/POTASSIUM/CALCIUM EXCHANGER"/>
    <property type="match status" value="1"/>
</dbReference>
<keyword evidence="6 8" id="KW-1133">Transmembrane helix</keyword>
<dbReference type="GO" id="GO:0005886">
    <property type="term" value="C:plasma membrane"/>
    <property type="evidence" value="ECO:0007669"/>
    <property type="project" value="TreeGrafter"/>
</dbReference>
<evidence type="ECO:0000256" key="1">
    <source>
        <dbReference type="ARBA" id="ARBA00004141"/>
    </source>
</evidence>
<dbReference type="InterPro" id="IPR004481">
    <property type="entry name" value="K/Na/Ca-exchanger"/>
</dbReference>
<dbReference type="GO" id="GO:0005262">
    <property type="term" value="F:calcium channel activity"/>
    <property type="evidence" value="ECO:0007669"/>
    <property type="project" value="TreeGrafter"/>
</dbReference>
<accession>A0A0A9YH49</accession>
<keyword evidence="5 8" id="KW-0812">Transmembrane</keyword>
<feature type="transmembrane region" description="Helical" evidence="8">
    <location>
        <begin position="128"/>
        <end position="153"/>
    </location>
</feature>
<dbReference type="PANTHER" id="PTHR10846:SF8">
    <property type="entry name" value="INNER MEMBRANE PROTEIN YRBG"/>
    <property type="match status" value="1"/>
</dbReference>
<sequence length="501" mass="55036">VPSSSPLLKPSIRPPVSVFQTPLNTVMQGNQLRWTPWDNCSYPAILDYPDPGFPDGAPTVILAALVLLTSCLLLARICDFYFLPAVKLIADRWELKGDVVNAVVFASAASWPELAISVITVFDTGQAAVGIGTIVGTSVFNTLAVPALCSFFYAKGSPLDPVTTTRDTAMSAISLLLLGLVLKDNSIGWWNASIMLILYILYVIGLASFSLKQAPEDRDNFEKCDLLRGATKFYVLPNHVVTENGAAGKHSSYDDGGTLMRLEEIRVVNGNQKRFSISLESYTSSEKSTCRSTLNRYFKMVLNVLCWPFHNFLRLVIPPHDRFPYLVIVLGMVYIAIITYIVCWMITTLGYKLSIPNSLLSLTVLSVGLGYPDLISSLKVAKEGTASAALSNALGANTFNILVCLGLPWFIKAISLPDEEGGELFLDLDGVTYSINIMFAALIMFYSVLIATRFVFNAKAGCICIAIYIFFVVTMSLVEFNVFFPINKPLCDIKDFYNDPS</sequence>
<dbReference type="EMBL" id="GBHO01011207">
    <property type="protein sequence ID" value="JAG32397.1"/>
    <property type="molecule type" value="Transcribed_RNA"/>
</dbReference>
<reference evidence="10" key="1">
    <citation type="journal article" date="2014" name="PLoS ONE">
        <title>Transcriptome-Based Identification of ABC Transporters in the Western Tarnished Plant Bug Lygus hesperus.</title>
        <authorList>
            <person name="Hull J.J."/>
            <person name="Chaney K."/>
            <person name="Geib S.M."/>
            <person name="Fabrick J.A."/>
            <person name="Brent C.S."/>
            <person name="Walsh D."/>
            <person name="Lavine L.C."/>
        </authorList>
    </citation>
    <scope>NUCLEOTIDE SEQUENCE</scope>
</reference>
<proteinExistence type="inferred from homology"/>
<evidence type="ECO:0000256" key="6">
    <source>
        <dbReference type="ARBA" id="ARBA00022989"/>
    </source>
</evidence>
<feature type="non-terminal residue" evidence="10">
    <location>
        <position position="1"/>
    </location>
</feature>
<dbReference type="InterPro" id="IPR044880">
    <property type="entry name" value="NCX_ion-bd_dom_sf"/>
</dbReference>
<dbReference type="Gene3D" id="1.20.1420.30">
    <property type="entry name" value="NCX, central ion-binding region"/>
    <property type="match status" value="2"/>
</dbReference>
<feature type="transmembrane region" description="Helical" evidence="8">
    <location>
        <begin position="390"/>
        <end position="411"/>
    </location>
</feature>
<feature type="transmembrane region" description="Helical" evidence="8">
    <location>
        <begin position="359"/>
        <end position="378"/>
    </location>
</feature>
<evidence type="ECO:0000256" key="4">
    <source>
        <dbReference type="ARBA" id="ARBA00022568"/>
    </source>
</evidence>
<feature type="transmembrane region" description="Helical" evidence="8">
    <location>
        <begin position="431"/>
        <end position="451"/>
    </location>
</feature>
<feature type="transmembrane region" description="Helical" evidence="8">
    <location>
        <begin position="165"/>
        <end position="182"/>
    </location>
</feature>
<gene>
    <name evidence="10" type="ORF">CM83_16252</name>
</gene>